<dbReference type="Proteomes" id="UP000010862">
    <property type="component" value="Chromosome 1"/>
</dbReference>
<name>F9D2K9_PREDD</name>
<dbReference type="eggNOG" id="ENOG50316K4">
    <property type="taxonomic scope" value="Bacteria"/>
</dbReference>
<reference evidence="5" key="2">
    <citation type="submission" date="2012-02" db="EMBL/GenBank/DDBJ databases">
        <title>Complete sequence of chromosome 1 of Prevotella dentalis DSM 3688.</title>
        <authorList>
            <person name="Lucas S."/>
            <person name="Copeland A."/>
            <person name="Lapidus A."/>
            <person name="Glavina del Rio T."/>
            <person name="Dalin E."/>
            <person name="Tice H."/>
            <person name="Bruce D."/>
            <person name="Goodwin L."/>
            <person name="Pitluck S."/>
            <person name="Peters L."/>
            <person name="Mikhailova N."/>
            <person name="Chertkov O."/>
            <person name="Kyrpides N."/>
            <person name="Mavromatis K."/>
            <person name="Ivanova N."/>
            <person name="Brettin T."/>
            <person name="Detter J.C."/>
            <person name="Han C."/>
            <person name="Larimer F."/>
            <person name="Land M."/>
            <person name="Hauser L."/>
            <person name="Markowitz V."/>
            <person name="Cheng J.-F."/>
            <person name="Hugenholtz P."/>
            <person name="Woyke T."/>
            <person name="Wu D."/>
            <person name="Gronow S."/>
            <person name="Wellnitz S."/>
            <person name="Brambilla E."/>
            <person name="Klenk H.-P."/>
            <person name="Eisen J.A."/>
        </authorList>
    </citation>
    <scope>NUCLEOTIDE SEQUENCE [LARGE SCALE GENOMIC DNA]</scope>
    <source>
        <strain evidence="5">ATCC 49559 / DSM 3688 / JCM 13448 / NCTC 12043 / ES 2772</strain>
    </source>
</reference>
<dbReference type="Proteomes" id="UP000007820">
    <property type="component" value="Unassembled WGS sequence"/>
</dbReference>
<keyword evidence="1" id="KW-0732">Signal</keyword>
<evidence type="ECO:0000313" key="5">
    <source>
        <dbReference type="Proteomes" id="UP000010862"/>
    </source>
</evidence>
<dbReference type="Gene3D" id="2.40.160.170">
    <property type="match status" value="1"/>
</dbReference>
<evidence type="ECO:0008006" key="6">
    <source>
        <dbReference type="Google" id="ProtNLM"/>
    </source>
</evidence>
<dbReference type="HOGENOM" id="CLU_055789_2_0_10"/>
<reference evidence="3 4" key="1">
    <citation type="submission" date="2011-04" db="EMBL/GenBank/DDBJ databases">
        <authorList>
            <person name="Muzny D."/>
            <person name="Qin X."/>
            <person name="Deng J."/>
            <person name="Jiang H."/>
            <person name="Liu Y."/>
            <person name="Qu J."/>
            <person name="Song X.-Z."/>
            <person name="Zhang L."/>
            <person name="Thornton R."/>
            <person name="Coyle M."/>
            <person name="Francisco L."/>
            <person name="Jackson L."/>
            <person name="Javaid M."/>
            <person name="Korchina V."/>
            <person name="Kovar C."/>
            <person name="Mata R."/>
            <person name="Mathew T."/>
            <person name="Ngo R."/>
            <person name="Nguyen L."/>
            <person name="Nguyen N."/>
            <person name="Okwuonu G."/>
            <person name="Ongeri F."/>
            <person name="Pham C."/>
            <person name="Simmons D."/>
            <person name="Wilczek-Boney K."/>
            <person name="Hale W."/>
            <person name="Jakkamsetti A."/>
            <person name="Pham P."/>
            <person name="Ruth R."/>
            <person name="San Lucas F."/>
            <person name="Warren J."/>
            <person name="Zhang J."/>
            <person name="Zhao Z."/>
            <person name="Zhou C."/>
            <person name="Zhu D."/>
            <person name="Lee S."/>
            <person name="Bess C."/>
            <person name="Blankenburg K."/>
            <person name="Forbes L."/>
            <person name="Fu Q."/>
            <person name="Gubbala S."/>
            <person name="Hirani K."/>
            <person name="Jayaseelan J.C."/>
            <person name="Lara F."/>
            <person name="Munidasa M."/>
            <person name="Palculict T."/>
            <person name="Patil S."/>
            <person name="Pu L.-L."/>
            <person name="Saada N."/>
            <person name="Tang L."/>
            <person name="Weissenberger G."/>
            <person name="Zhu Y."/>
            <person name="Hemphill L."/>
            <person name="Shang Y."/>
            <person name="Youmans B."/>
            <person name="Ayvaz T."/>
            <person name="Ross M."/>
            <person name="Santibanez J."/>
            <person name="Aqrawi P."/>
            <person name="Gross S."/>
            <person name="Joshi V."/>
            <person name="Fowler G."/>
            <person name="Nazareth L."/>
            <person name="Reid J."/>
            <person name="Worley K."/>
            <person name="Petrosino J."/>
            <person name="Highlander S."/>
            <person name="Gibbs R."/>
        </authorList>
    </citation>
    <scope>NUCLEOTIDE SEQUENCE [LARGE SCALE GENOMIC DNA]</scope>
    <source>
        <strain evidence="3 4">DSM 3688</strain>
    </source>
</reference>
<evidence type="ECO:0000313" key="4">
    <source>
        <dbReference type="Proteomes" id="UP000007820"/>
    </source>
</evidence>
<dbReference type="RefSeq" id="WP_005845005.1">
    <property type="nucleotide sequence ID" value="NC_019960.1"/>
</dbReference>
<dbReference type="EMBL" id="AFPW01000013">
    <property type="protein sequence ID" value="EGQ15672.1"/>
    <property type="molecule type" value="Genomic_DNA"/>
</dbReference>
<evidence type="ECO:0000313" key="3">
    <source>
        <dbReference type="EMBL" id="EGQ15672.1"/>
    </source>
</evidence>
<accession>F9D2K9</accession>
<keyword evidence="5" id="KW-1185">Reference proteome</keyword>
<dbReference type="STRING" id="908937.Prede_1168"/>
<dbReference type="PATRIC" id="fig|908937.9.peg.1215"/>
<organism evidence="3 4">
    <name type="scientific">Prevotella dentalis (strain ATCC 49559 / DSM 3688 / JCM 13448 / NCTC 12043 / ES 2772)</name>
    <name type="common">Mitsuokella dentalis</name>
    <dbReference type="NCBI Taxonomy" id="908937"/>
    <lineage>
        <taxon>Bacteria</taxon>
        <taxon>Pseudomonadati</taxon>
        <taxon>Bacteroidota</taxon>
        <taxon>Bacteroidia</taxon>
        <taxon>Bacteroidales</taxon>
        <taxon>Prevotellaceae</taxon>
        <taxon>Prevotella</taxon>
    </lineage>
</organism>
<proteinExistence type="predicted"/>
<feature type="chain" id="PRO_5010496682" description="Outer membrane protein beta-barrel domain-containing protein" evidence="1">
    <location>
        <begin position="20"/>
        <end position="251"/>
    </location>
</feature>
<evidence type="ECO:0000256" key="1">
    <source>
        <dbReference type="SAM" id="SignalP"/>
    </source>
</evidence>
<sequence length="251" mass="27300">MKRWIALCGLLLAVFQAPAQEVFYGTFNRLGAHVDVGTEGIGVGVASPLTPYLEVSLGMNVMPGIKVKADIDVGTLNASGVSIPVKEVEAKGNFGRTMLDFKVNCYPFGTHSSFFVAAGFSFGGKTVAELSGHSQEVAGFIANHPEMKGKIVAAIDEYNIKFDDNGNVSGRLEAAGFRPYLGLGFGRLVPKHRMGARFEMGCQFHGKIKVMQDYQEVVVNKWNDGDNDFSKIVDKIRVYPVLKFSLVGRIL</sequence>
<dbReference type="EMBL" id="CP003368">
    <property type="protein sequence ID" value="AGB28496.1"/>
    <property type="molecule type" value="Genomic_DNA"/>
</dbReference>
<evidence type="ECO:0000313" key="2">
    <source>
        <dbReference type="EMBL" id="AGB28496.1"/>
    </source>
</evidence>
<feature type="signal peptide" evidence="1">
    <location>
        <begin position="1"/>
        <end position="19"/>
    </location>
</feature>
<dbReference type="AlphaFoldDB" id="F9D2K9"/>
<protein>
    <recommendedName>
        <fullName evidence="6">Outer membrane protein beta-barrel domain-containing protein</fullName>
    </recommendedName>
</protein>
<dbReference type="KEGG" id="pdt:Prede_1168"/>
<dbReference type="OrthoDB" id="597504at2"/>
<reference evidence="2" key="3">
    <citation type="submission" date="2012-02" db="EMBL/GenBank/DDBJ databases">
        <title>Complete sequence of chromosome 1 of Prevotella dentalis DSM 3688.</title>
        <authorList>
            <consortium name="US DOE Joint Genome Institute (JGI-PGF)"/>
            <person name="Lucas S."/>
            <person name="Copeland A."/>
            <person name="Lapidus A."/>
            <person name="Glavina del Rio T."/>
            <person name="Dalin E."/>
            <person name="Tice H."/>
            <person name="Bruce D."/>
            <person name="Goodwin L."/>
            <person name="Pitluck S."/>
            <person name="Peters L."/>
            <person name="Mikhailova N."/>
            <person name="Chertkov O."/>
            <person name="Kyrpides N."/>
            <person name="Mavromatis K."/>
            <person name="Ivanova N."/>
            <person name="Brettin T."/>
            <person name="Detter J.C."/>
            <person name="Han C."/>
            <person name="Larimer F."/>
            <person name="Land M."/>
            <person name="Hauser L."/>
            <person name="Markowitz V."/>
            <person name="Cheng J.-F."/>
            <person name="Hugenholtz P."/>
            <person name="Woyke T."/>
            <person name="Wu D."/>
            <person name="Gronow S."/>
            <person name="Wellnitz S."/>
            <person name="Brambilla E."/>
            <person name="Klenk H.-P."/>
            <person name="Eisen J.A."/>
        </authorList>
    </citation>
    <scope>NUCLEOTIDE SEQUENCE [LARGE SCALE GENOMIC DNA]</scope>
    <source>
        <strain evidence="2">DSM 3688</strain>
    </source>
</reference>
<gene>
    <name evidence="2" type="ordered locus">Prede_1168</name>
    <name evidence="3" type="ORF">HMPREF9136_1037</name>
</gene>